<dbReference type="CDD" id="cd01876">
    <property type="entry name" value="YihA_EngB"/>
    <property type="match status" value="1"/>
</dbReference>
<dbReference type="Pfam" id="PF01926">
    <property type="entry name" value="MMR_HSR1"/>
    <property type="match status" value="1"/>
</dbReference>
<comment type="function">
    <text evidence="10">Necessary for normal cell division and for the maintenance of normal septation.</text>
</comment>
<dbReference type="GO" id="GO:0000917">
    <property type="term" value="P:division septum assembly"/>
    <property type="evidence" value="ECO:0007669"/>
    <property type="project" value="UniProtKB-KW"/>
</dbReference>
<gene>
    <name evidence="10" type="primary">engB</name>
    <name evidence="12" type="ORF">FYJ74_04535</name>
</gene>
<dbReference type="PANTHER" id="PTHR11649:SF13">
    <property type="entry name" value="ENGB-TYPE G DOMAIN-CONTAINING PROTEIN"/>
    <property type="match status" value="1"/>
</dbReference>
<dbReference type="NCBIfam" id="TIGR03598">
    <property type="entry name" value="GTPase_YsxC"/>
    <property type="match status" value="1"/>
</dbReference>
<dbReference type="Proteomes" id="UP000473699">
    <property type="component" value="Unassembled WGS sequence"/>
</dbReference>
<evidence type="ECO:0000256" key="2">
    <source>
        <dbReference type="ARBA" id="ARBA00009638"/>
    </source>
</evidence>
<protein>
    <recommendedName>
        <fullName evidence="10">Probable GTP-binding protein EngB</fullName>
    </recommendedName>
</protein>
<sequence length="197" mass="21928">MTWKASLRCTAYKVQQFPAGNLPEVALAGRSNVGKSSLLNKLAGQKLAHVSSEPGMTRSVNFFDVQAPHPFTLVDLPGFGYASRSKDERRGWAALIDGYIKRRETLALVVHLVDIRHGLLEKDRELQEWLKALGVPMQVVFTKADKIAKTKRKSVVMKYVEMGLSSWSLPLACSVDEPETIETLKAQIDLYLTSALK</sequence>
<evidence type="ECO:0000256" key="8">
    <source>
        <dbReference type="ARBA" id="ARBA00023210"/>
    </source>
</evidence>
<dbReference type="EMBL" id="VUNH01000003">
    <property type="protein sequence ID" value="MST55300.1"/>
    <property type="molecule type" value="Genomic_DNA"/>
</dbReference>
<dbReference type="NCBIfam" id="TIGR00231">
    <property type="entry name" value="small_GTP"/>
    <property type="match status" value="1"/>
</dbReference>
<dbReference type="InterPro" id="IPR005225">
    <property type="entry name" value="Small_GTP-bd"/>
</dbReference>
<dbReference type="PANTHER" id="PTHR11649">
    <property type="entry name" value="MSS1/TRME-RELATED GTP-BINDING PROTEIN"/>
    <property type="match status" value="1"/>
</dbReference>
<comment type="caution">
    <text evidence="12">The sequence shown here is derived from an EMBL/GenBank/DDBJ whole genome shotgun (WGS) entry which is preliminary data.</text>
</comment>
<dbReference type="InterPro" id="IPR019987">
    <property type="entry name" value="GTP-bd_ribosome_bio_YsxC"/>
</dbReference>
<dbReference type="HAMAP" id="MF_00321">
    <property type="entry name" value="GTPase_EngB"/>
    <property type="match status" value="1"/>
</dbReference>
<dbReference type="Gene3D" id="3.40.50.300">
    <property type="entry name" value="P-loop containing nucleotide triphosphate hydrolases"/>
    <property type="match status" value="1"/>
</dbReference>
<name>A0A6L5YAI4_9BACT</name>
<evidence type="ECO:0000256" key="7">
    <source>
        <dbReference type="ARBA" id="ARBA00023134"/>
    </source>
</evidence>
<evidence type="ECO:0000259" key="11">
    <source>
        <dbReference type="PROSITE" id="PS51706"/>
    </source>
</evidence>
<dbReference type="InterPro" id="IPR006073">
    <property type="entry name" value="GTP-bd"/>
</dbReference>
<keyword evidence="8 10" id="KW-0717">Septation</keyword>
<dbReference type="InterPro" id="IPR030393">
    <property type="entry name" value="G_ENGB_dom"/>
</dbReference>
<keyword evidence="4" id="KW-0479">Metal-binding</keyword>
<evidence type="ECO:0000256" key="1">
    <source>
        <dbReference type="ARBA" id="ARBA00001946"/>
    </source>
</evidence>
<dbReference type="PROSITE" id="PS51706">
    <property type="entry name" value="G_ENGB"/>
    <property type="match status" value="1"/>
</dbReference>
<keyword evidence="13" id="KW-1185">Reference proteome</keyword>
<dbReference type="GO" id="GO:0046872">
    <property type="term" value="F:metal ion binding"/>
    <property type="evidence" value="ECO:0007669"/>
    <property type="project" value="UniProtKB-KW"/>
</dbReference>
<evidence type="ECO:0000256" key="3">
    <source>
        <dbReference type="ARBA" id="ARBA00022618"/>
    </source>
</evidence>
<dbReference type="SUPFAM" id="SSF52540">
    <property type="entry name" value="P-loop containing nucleoside triphosphate hydrolases"/>
    <property type="match status" value="1"/>
</dbReference>
<dbReference type="GO" id="GO:0005525">
    <property type="term" value="F:GTP binding"/>
    <property type="evidence" value="ECO:0007669"/>
    <property type="project" value="UniProtKB-UniRule"/>
</dbReference>
<comment type="similarity">
    <text evidence="2 10">Belongs to the TRAFAC class TrmE-Era-EngA-EngB-Septin-like GTPase superfamily. EngB GTPase family.</text>
</comment>
<dbReference type="AlphaFoldDB" id="A0A6L5YAI4"/>
<organism evidence="12 13">
    <name type="scientific">Pyramidobacter porci</name>
    <dbReference type="NCBI Taxonomy" id="2605789"/>
    <lineage>
        <taxon>Bacteria</taxon>
        <taxon>Thermotogati</taxon>
        <taxon>Synergistota</taxon>
        <taxon>Synergistia</taxon>
        <taxon>Synergistales</taxon>
        <taxon>Dethiosulfovibrionaceae</taxon>
        <taxon>Pyramidobacter</taxon>
    </lineage>
</organism>
<keyword evidence="6" id="KW-0460">Magnesium</keyword>
<evidence type="ECO:0000256" key="5">
    <source>
        <dbReference type="ARBA" id="ARBA00022741"/>
    </source>
</evidence>
<dbReference type="InterPro" id="IPR027417">
    <property type="entry name" value="P-loop_NTPase"/>
</dbReference>
<comment type="cofactor">
    <cofactor evidence="1">
        <name>Mg(2+)</name>
        <dbReference type="ChEBI" id="CHEBI:18420"/>
    </cofactor>
</comment>
<evidence type="ECO:0000256" key="6">
    <source>
        <dbReference type="ARBA" id="ARBA00022842"/>
    </source>
</evidence>
<keyword evidence="3 10" id="KW-0132">Cell division</keyword>
<evidence type="ECO:0000313" key="13">
    <source>
        <dbReference type="Proteomes" id="UP000473699"/>
    </source>
</evidence>
<evidence type="ECO:0000256" key="9">
    <source>
        <dbReference type="ARBA" id="ARBA00023306"/>
    </source>
</evidence>
<accession>A0A6L5YAI4</accession>
<keyword evidence="5 10" id="KW-0547">Nucleotide-binding</keyword>
<keyword evidence="9 10" id="KW-0131">Cell cycle</keyword>
<proteinExistence type="inferred from homology"/>
<keyword evidence="7 10" id="KW-0342">GTP-binding</keyword>
<evidence type="ECO:0000313" key="12">
    <source>
        <dbReference type="EMBL" id="MST55300.1"/>
    </source>
</evidence>
<reference evidence="12 13" key="1">
    <citation type="submission" date="2019-08" db="EMBL/GenBank/DDBJ databases">
        <title>In-depth cultivation of the pig gut microbiome towards novel bacterial diversity and tailored functional studies.</title>
        <authorList>
            <person name="Wylensek D."/>
            <person name="Hitch T.C.A."/>
            <person name="Clavel T."/>
        </authorList>
    </citation>
    <scope>NUCLEOTIDE SEQUENCE [LARGE SCALE GENOMIC DNA]</scope>
    <source>
        <strain evidence="12 13">SM-530-WT-4B</strain>
    </source>
</reference>
<evidence type="ECO:0000256" key="4">
    <source>
        <dbReference type="ARBA" id="ARBA00022723"/>
    </source>
</evidence>
<evidence type="ECO:0000256" key="10">
    <source>
        <dbReference type="HAMAP-Rule" id="MF_00321"/>
    </source>
</evidence>
<feature type="domain" description="EngB-type G" evidence="11">
    <location>
        <begin position="21"/>
        <end position="194"/>
    </location>
</feature>